<dbReference type="Proteomes" id="UP001162992">
    <property type="component" value="Chromosome 10"/>
</dbReference>
<dbReference type="EMBL" id="CM055101">
    <property type="protein sequence ID" value="KAJ7542427.1"/>
    <property type="molecule type" value="Genomic_DNA"/>
</dbReference>
<name>A0ACC2CKC0_DIPCM</name>
<gene>
    <name evidence="1" type="ORF">O6H91_10G106400</name>
</gene>
<proteinExistence type="predicted"/>
<evidence type="ECO:0000313" key="2">
    <source>
        <dbReference type="Proteomes" id="UP001162992"/>
    </source>
</evidence>
<organism evidence="1 2">
    <name type="scientific">Diphasiastrum complanatum</name>
    <name type="common">Issler's clubmoss</name>
    <name type="synonym">Lycopodium complanatum</name>
    <dbReference type="NCBI Taxonomy" id="34168"/>
    <lineage>
        <taxon>Eukaryota</taxon>
        <taxon>Viridiplantae</taxon>
        <taxon>Streptophyta</taxon>
        <taxon>Embryophyta</taxon>
        <taxon>Tracheophyta</taxon>
        <taxon>Lycopodiopsida</taxon>
        <taxon>Lycopodiales</taxon>
        <taxon>Lycopodiaceae</taxon>
        <taxon>Lycopodioideae</taxon>
        <taxon>Diphasiastrum</taxon>
    </lineage>
</organism>
<evidence type="ECO:0000313" key="1">
    <source>
        <dbReference type="EMBL" id="KAJ7542427.1"/>
    </source>
</evidence>
<comment type="caution">
    <text evidence="1">The sequence shown here is derived from an EMBL/GenBank/DDBJ whole genome shotgun (WGS) entry which is preliminary data.</text>
</comment>
<accession>A0ACC2CKC0</accession>
<sequence>MERLVFIFTLLLMFLFVIVAIQTEVRLEAAPLLEGAASSFVLEEASSSFAGVHLNNEEVDGVIQDQRHDWNVDDVRLFEVNEKDWEDEPLQLIRPSKGHDRLELNELVLEKLSAITEPVSFVAVVGPYHSGKSFLLNVLLNSSHGFLVGATPEPETKGIWMRILPKGSVRTVDGCRVVLLDTEGFYGEGVSRSYDARIFAVATLLSSHLVYNTLRTLGDTQSVGALADLSKQAQVFNMQNWLHSAEGRYDTQSSLDLEVNPFLLLKTLDFPPLTWVVQGFDLDLQPAYNPMDYLQKYLLALAHTGDRTLDMLFTQGIRCYTLRTPADLNALRLQYGGQGLAADKELYSDLHPSYLSDLERLRQGVLGNLTAKGDGNLTGRNLARLIPLLVHYLNEDFPLNADRKLRDVVMDIMVDGAFSGGVQYFQLCMQSLSKGSVLPSAKGRDTFGHRDANKPEFSNIQGKLSGLVASALTSEQLERVIASAESKAIEYCRRRCVGVPQGLVTPTCEGQLGVKLARMKPYYREENDRRVKEVLVLLSEGLRNTAEKAIANLQLPMREADLQNHCTKAIKDALQGYETLVGPHRGSRLYGEAKGQMQEYIQQKCDKILHMNIDRISAILNNAKGAYRATYETSMEATGIRISDAHNGREQDSKEGSYISQGVKPISPKKLGEIHSASVRAAQAALEKEVKAEGLAWVGPGYELYDFHQFQCLQWSKQRFTDIQAQNEAHVKSFCQQLASALACRYKEEITHFTPFPDNDETITDKANTLGKQLIEEYATMVKDFLTSTGDENRRELSTNIEEARAYLLKKNTALMAAFCYDPLMDAYKELHMQDCERTFHNIWVSWSFWSFKCLWPGPHYTYGFKYVAYSAARKHLDKAQSGTSSKLAVSNHDVAKGVVLSPATRNKVIQAWIEHDLAHHANLVLVNCSFVSACTVVLLTIYFILRSKHRNAGSNSQSGKYMNAEWSSFNGPVNYSHLR</sequence>
<protein>
    <submittedName>
        <fullName evidence="1">Uncharacterized protein</fullName>
    </submittedName>
</protein>
<reference evidence="2" key="1">
    <citation type="journal article" date="2024" name="Proc. Natl. Acad. Sci. U.S.A.">
        <title>Extraordinary preservation of gene collinearity over three hundred million years revealed in homosporous lycophytes.</title>
        <authorList>
            <person name="Li C."/>
            <person name="Wickell D."/>
            <person name="Kuo L.Y."/>
            <person name="Chen X."/>
            <person name="Nie B."/>
            <person name="Liao X."/>
            <person name="Peng D."/>
            <person name="Ji J."/>
            <person name="Jenkins J."/>
            <person name="Williams M."/>
            <person name="Shu S."/>
            <person name="Plott C."/>
            <person name="Barry K."/>
            <person name="Rajasekar S."/>
            <person name="Grimwood J."/>
            <person name="Han X."/>
            <person name="Sun S."/>
            <person name="Hou Z."/>
            <person name="He W."/>
            <person name="Dai G."/>
            <person name="Sun C."/>
            <person name="Schmutz J."/>
            <person name="Leebens-Mack J.H."/>
            <person name="Li F.W."/>
            <person name="Wang L."/>
        </authorList>
    </citation>
    <scope>NUCLEOTIDE SEQUENCE [LARGE SCALE GENOMIC DNA]</scope>
    <source>
        <strain evidence="2">cv. PW_Plant_1</strain>
    </source>
</reference>
<keyword evidence="2" id="KW-1185">Reference proteome</keyword>